<dbReference type="EMBL" id="JAQQBS010001834">
    <property type="protein sequence ID" value="KAK0156968.1"/>
    <property type="molecule type" value="Genomic_DNA"/>
</dbReference>
<dbReference type="Proteomes" id="UP001168990">
    <property type="component" value="Unassembled WGS sequence"/>
</dbReference>
<feature type="non-terminal residue" evidence="1">
    <location>
        <position position="1"/>
    </location>
</feature>
<comment type="caution">
    <text evidence="1">The sequence shown here is derived from an EMBL/GenBank/DDBJ whole genome shotgun (WGS) entry which is preliminary data.</text>
</comment>
<reference evidence="1" key="2">
    <citation type="submission" date="2023-03" db="EMBL/GenBank/DDBJ databases">
        <authorList>
            <person name="Inwood S.N."/>
            <person name="Skelly J.G."/>
            <person name="Guhlin J."/>
            <person name="Harrop T.W.R."/>
            <person name="Goldson S.G."/>
            <person name="Dearden P.K."/>
        </authorList>
    </citation>
    <scope>NUCLEOTIDE SEQUENCE</scope>
    <source>
        <strain evidence="1">Irish</strain>
        <tissue evidence="1">Whole body</tissue>
    </source>
</reference>
<dbReference type="AlphaFoldDB" id="A0AA39C2X7"/>
<keyword evidence="2" id="KW-1185">Reference proteome</keyword>
<sequence length="53" mass="6022">RHDINVDFSHLHYNAVMMVCTKIQLGLNLCADWCLKCLKFLGCVSLAILPTRC</sequence>
<evidence type="ECO:0000313" key="2">
    <source>
        <dbReference type="Proteomes" id="UP001168990"/>
    </source>
</evidence>
<evidence type="ECO:0000313" key="1">
    <source>
        <dbReference type="EMBL" id="KAK0156968.1"/>
    </source>
</evidence>
<organism evidence="1 2">
    <name type="scientific">Microctonus aethiopoides</name>
    <dbReference type="NCBI Taxonomy" id="144406"/>
    <lineage>
        <taxon>Eukaryota</taxon>
        <taxon>Metazoa</taxon>
        <taxon>Ecdysozoa</taxon>
        <taxon>Arthropoda</taxon>
        <taxon>Hexapoda</taxon>
        <taxon>Insecta</taxon>
        <taxon>Pterygota</taxon>
        <taxon>Neoptera</taxon>
        <taxon>Endopterygota</taxon>
        <taxon>Hymenoptera</taxon>
        <taxon>Apocrita</taxon>
        <taxon>Ichneumonoidea</taxon>
        <taxon>Braconidae</taxon>
        <taxon>Euphorinae</taxon>
        <taxon>Microctonus</taxon>
    </lineage>
</organism>
<reference evidence="1" key="1">
    <citation type="journal article" date="2023" name="bioRxiv">
        <title>Scaffold-level genome assemblies of two parasitoid biocontrol wasps reveal the parthenogenesis mechanism and an associated novel virus.</title>
        <authorList>
            <person name="Inwood S."/>
            <person name="Skelly J."/>
            <person name="Guhlin J."/>
            <person name="Harrop T."/>
            <person name="Goldson S."/>
            <person name="Dearden P."/>
        </authorList>
    </citation>
    <scope>NUCLEOTIDE SEQUENCE</scope>
    <source>
        <strain evidence="1">Irish</strain>
        <tissue evidence="1">Whole body</tissue>
    </source>
</reference>
<accession>A0AA39C2X7</accession>
<gene>
    <name evidence="1" type="ORF">PV328_012067</name>
</gene>
<proteinExistence type="predicted"/>
<name>A0AA39C2X7_9HYME</name>
<feature type="non-terminal residue" evidence="1">
    <location>
        <position position="53"/>
    </location>
</feature>
<protein>
    <submittedName>
        <fullName evidence="1">Uncharacterized protein</fullName>
    </submittedName>
</protein>